<feature type="region of interest" description="Disordered" evidence="1">
    <location>
        <begin position="16"/>
        <end position="39"/>
    </location>
</feature>
<evidence type="ECO:0000313" key="3">
    <source>
        <dbReference type="WBParaSite" id="Hba_16502"/>
    </source>
</evidence>
<organism evidence="2 3">
    <name type="scientific">Heterorhabditis bacteriophora</name>
    <name type="common">Entomopathogenic nematode worm</name>
    <dbReference type="NCBI Taxonomy" id="37862"/>
    <lineage>
        <taxon>Eukaryota</taxon>
        <taxon>Metazoa</taxon>
        <taxon>Ecdysozoa</taxon>
        <taxon>Nematoda</taxon>
        <taxon>Chromadorea</taxon>
        <taxon>Rhabditida</taxon>
        <taxon>Rhabditina</taxon>
        <taxon>Rhabditomorpha</taxon>
        <taxon>Strongyloidea</taxon>
        <taxon>Heterorhabditidae</taxon>
        <taxon>Heterorhabditis</taxon>
    </lineage>
</organism>
<protein>
    <submittedName>
        <fullName evidence="3">Exonuclease domain-containing protein</fullName>
    </submittedName>
</protein>
<dbReference type="WBParaSite" id="Hba_16502">
    <property type="protein sequence ID" value="Hba_16502"/>
    <property type="gene ID" value="Hba_16502"/>
</dbReference>
<name>A0A1I7XG61_HETBA</name>
<reference evidence="3" key="1">
    <citation type="submission" date="2016-11" db="UniProtKB">
        <authorList>
            <consortium name="WormBaseParasite"/>
        </authorList>
    </citation>
    <scope>IDENTIFICATION</scope>
</reference>
<evidence type="ECO:0000256" key="1">
    <source>
        <dbReference type="SAM" id="MobiDB-lite"/>
    </source>
</evidence>
<keyword evidence="2" id="KW-1185">Reference proteome</keyword>
<sequence>MQEYATLMGLTNGNPTIASAVNDPLKPKNSSTNSDNSVKCGLKRTSNISISPKKMMKKLFNGEPFRTFIFMDLETTGIFPRSSGQQYPIHPMGKPHEFSSALNRLILESTLSFI</sequence>
<feature type="compositionally biased region" description="Polar residues" evidence="1">
    <location>
        <begin position="28"/>
        <end position="37"/>
    </location>
</feature>
<accession>A0A1I7XG61</accession>
<dbReference type="AlphaFoldDB" id="A0A1I7XG61"/>
<dbReference type="Proteomes" id="UP000095283">
    <property type="component" value="Unplaced"/>
</dbReference>
<evidence type="ECO:0000313" key="2">
    <source>
        <dbReference type="Proteomes" id="UP000095283"/>
    </source>
</evidence>
<proteinExistence type="predicted"/>